<dbReference type="Pfam" id="PF21787">
    <property type="entry name" value="TNP-like_RNaseH_N"/>
    <property type="match status" value="1"/>
</dbReference>
<evidence type="ECO:0000313" key="3">
    <source>
        <dbReference type="RefSeq" id="XP_024893250.1"/>
    </source>
</evidence>
<organism evidence="2 3">
    <name type="scientific">Temnothorax curvispinosus</name>
    <dbReference type="NCBI Taxonomy" id="300111"/>
    <lineage>
        <taxon>Eukaryota</taxon>
        <taxon>Metazoa</taxon>
        <taxon>Ecdysozoa</taxon>
        <taxon>Arthropoda</taxon>
        <taxon>Hexapoda</taxon>
        <taxon>Insecta</taxon>
        <taxon>Pterygota</taxon>
        <taxon>Neoptera</taxon>
        <taxon>Endopterygota</taxon>
        <taxon>Hymenoptera</taxon>
        <taxon>Apocrita</taxon>
        <taxon>Aculeata</taxon>
        <taxon>Formicoidea</taxon>
        <taxon>Formicidae</taxon>
        <taxon>Myrmicinae</taxon>
        <taxon>Temnothorax</taxon>
    </lineage>
</organism>
<evidence type="ECO:0000259" key="1">
    <source>
        <dbReference type="Pfam" id="PF21787"/>
    </source>
</evidence>
<dbReference type="AlphaFoldDB" id="A0A6J1RKH5"/>
<evidence type="ECO:0000313" key="2">
    <source>
        <dbReference type="Proteomes" id="UP000504618"/>
    </source>
</evidence>
<proteinExistence type="predicted"/>
<reference evidence="3" key="1">
    <citation type="submission" date="2025-08" db="UniProtKB">
        <authorList>
            <consortium name="RefSeq"/>
        </authorList>
    </citation>
    <scope>IDENTIFICATION</scope>
    <source>
        <tissue evidence="3">Whole body</tissue>
    </source>
</reference>
<name>A0A6J1RKH5_9HYME</name>
<sequence length="294" mass="33589">MADRVFKNYCSIKRQHTKMKIDLKRLQDFHHRSHELLTGRLRQDQLKAICAKTTKGRKWSTPTITDGLIYKMKWGTQGYSDFVRKFPIFPSVRKLQQAVEHMKFESGILEEVFDVVKCQVPYMALCEKHCMVVFDEMAIKPGEMYDSSSKRIIGLCTFPGHTGLAKKALIIALAGITTRWKYAVAYYFTNKIDSESNQTDCNVTGNALKDIISKVIVRAENIGLKVASVTSDMGPDNLSLWRAWNVGRYENGKVRCTVPHPARPQDKLCIMPDPVHLFKNIRSMLESQKVICLP</sequence>
<dbReference type="GeneID" id="112468354"/>
<protein>
    <submittedName>
        <fullName evidence="3">Uncharacterized protein LOC112468354</fullName>
    </submittedName>
</protein>
<dbReference type="InterPro" id="IPR048365">
    <property type="entry name" value="TNP-like_RNaseH_N"/>
</dbReference>
<dbReference type="Proteomes" id="UP000504618">
    <property type="component" value="Unplaced"/>
</dbReference>
<dbReference type="OrthoDB" id="6624120at2759"/>
<dbReference type="RefSeq" id="XP_024893250.1">
    <property type="nucleotide sequence ID" value="XM_025037482.1"/>
</dbReference>
<feature type="domain" description="Transposable element P transposase-like RNase H" evidence="1">
    <location>
        <begin position="105"/>
        <end position="243"/>
    </location>
</feature>
<keyword evidence="2" id="KW-1185">Reference proteome</keyword>
<accession>A0A6J1RKH5</accession>
<gene>
    <name evidence="3" type="primary">LOC112468354</name>
</gene>